<dbReference type="InterPro" id="IPR011011">
    <property type="entry name" value="Znf_FYVE_PHD"/>
</dbReference>
<feature type="region of interest" description="Disordered" evidence="14">
    <location>
        <begin position="997"/>
        <end position="1044"/>
    </location>
</feature>
<dbReference type="InterPro" id="IPR046978">
    <property type="entry name" value="MTMR4_FYVE"/>
</dbReference>
<evidence type="ECO:0000256" key="9">
    <source>
        <dbReference type="ARBA" id="ARBA00023136"/>
    </source>
</evidence>
<dbReference type="InterPro" id="IPR030564">
    <property type="entry name" value="Myotubularin"/>
</dbReference>
<dbReference type="PANTHER" id="PTHR10807">
    <property type="entry name" value="MYOTUBULARIN-RELATED"/>
    <property type="match status" value="1"/>
</dbReference>
<feature type="compositionally biased region" description="Polar residues" evidence="14">
    <location>
        <begin position="1101"/>
        <end position="1111"/>
    </location>
</feature>
<dbReference type="Proteomes" id="UP001283361">
    <property type="component" value="Unassembled WGS sequence"/>
</dbReference>
<evidence type="ECO:0000256" key="14">
    <source>
        <dbReference type="SAM" id="MobiDB-lite"/>
    </source>
</evidence>
<dbReference type="SUPFAM" id="SSF50729">
    <property type="entry name" value="PH domain-like"/>
    <property type="match status" value="1"/>
</dbReference>
<dbReference type="GO" id="GO:0010506">
    <property type="term" value="P:regulation of autophagy"/>
    <property type="evidence" value="ECO:0007669"/>
    <property type="project" value="TreeGrafter"/>
</dbReference>
<feature type="domain" description="FYVE-type" evidence="15">
    <location>
        <begin position="1305"/>
        <end position="1365"/>
    </location>
</feature>
<dbReference type="CDD" id="cd15733">
    <property type="entry name" value="FYVE_MTMR4"/>
    <property type="match status" value="1"/>
</dbReference>
<feature type="compositionally biased region" description="Polar residues" evidence="14">
    <location>
        <begin position="719"/>
        <end position="728"/>
    </location>
</feature>
<evidence type="ECO:0000256" key="4">
    <source>
        <dbReference type="ARBA" id="ARBA00022723"/>
    </source>
</evidence>
<dbReference type="PANTHER" id="PTHR10807:SF75">
    <property type="entry name" value="PHOSPHATIDYLINOSITOL-3-PHOSPHATE PHOSPHATASE"/>
    <property type="match status" value="1"/>
</dbReference>
<feature type="binding site" evidence="12">
    <location>
        <begin position="441"/>
        <end position="447"/>
    </location>
    <ligand>
        <name>substrate</name>
    </ligand>
</feature>
<dbReference type="InterPro" id="IPR010569">
    <property type="entry name" value="Myotubularin-like_Pase_dom"/>
</dbReference>
<dbReference type="GO" id="GO:0005737">
    <property type="term" value="C:cytoplasm"/>
    <property type="evidence" value="ECO:0007669"/>
    <property type="project" value="TreeGrafter"/>
</dbReference>
<evidence type="ECO:0000256" key="1">
    <source>
        <dbReference type="ARBA" id="ARBA00004370"/>
    </source>
</evidence>
<dbReference type="GO" id="GO:0008270">
    <property type="term" value="F:zinc ion binding"/>
    <property type="evidence" value="ECO:0007669"/>
    <property type="project" value="UniProtKB-KW"/>
</dbReference>
<dbReference type="GO" id="GO:0016020">
    <property type="term" value="C:membrane"/>
    <property type="evidence" value="ECO:0007669"/>
    <property type="project" value="UniProtKB-SubCell"/>
</dbReference>
<dbReference type="Gene3D" id="3.30.40.10">
    <property type="entry name" value="Zinc/RING finger domain, C3HC4 (zinc finger)"/>
    <property type="match status" value="1"/>
</dbReference>
<feature type="binding site" evidence="12">
    <location>
        <begin position="356"/>
        <end position="359"/>
    </location>
    <ligand>
        <name>substrate</name>
    </ligand>
</feature>
<feature type="compositionally biased region" description="Gly residues" evidence="14">
    <location>
        <begin position="303"/>
        <end position="312"/>
    </location>
</feature>
<dbReference type="InterPro" id="IPR013083">
    <property type="entry name" value="Znf_RING/FYVE/PHD"/>
</dbReference>
<evidence type="ECO:0000256" key="8">
    <source>
        <dbReference type="ARBA" id="ARBA00023098"/>
    </source>
</evidence>
<feature type="region of interest" description="Disordered" evidence="14">
    <location>
        <begin position="699"/>
        <end position="777"/>
    </location>
</feature>
<dbReference type="SUPFAM" id="SSF52799">
    <property type="entry name" value="(Phosphotyrosine protein) phosphatases II"/>
    <property type="match status" value="1"/>
</dbReference>
<dbReference type="PROSITE" id="PS00383">
    <property type="entry name" value="TYR_PHOSPHATASE_1"/>
    <property type="match status" value="1"/>
</dbReference>
<dbReference type="CDD" id="cd14507">
    <property type="entry name" value="PTP-MTM-like"/>
    <property type="match status" value="1"/>
</dbReference>
<feature type="binding site" evidence="12">
    <location>
        <begin position="380"/>
        <end position="381"/>
    </location>
    <ligand>
        <name>substrate</name>
    </ligand>
</feature>
<evidence type="ECO:0000256" key="3">
    <source>
        <dbReference type="ARBA" id="ARBA00012903"/>
    </source>
</evidence>
<keyword evidence="18" id="KW-1185">Reference proteome</keyword>
<keyword evidence="8" id="KW-0443">Lipid metabolism</keyword>
<dbReference type="Pfam" id="PF01363">
    <property type="entry name" value="FYVE"/>
    <property type="match status" value="1"/>
</dbReference>
<feature type="compositionally biased region" description="Polar residues" evidence="14">
    <location>
        <begin position="765"/>
        <end position="777"/>
    </location>
</feature>
<dbReference type="InterPro" id="IPR029021">
    <property type="entry name" value="Prot-tyrosine_phosphatase-like"/>
</dbReference>
<proteinExistence type="inferred from homology"/>
<evidence type="ECO:0000256" key="2">
    <source>
        <dbReference type="ARBA" id="ARBA00007471"/>
    </source>
</evidence>
<evidence type="ECO:0000256" key="5">
    <source>
        <dbReference type="ARBA" id="ARBA00022771"/>
    </source>
</evidence>
<dbReference type="GO" id="GO:0004438">
    <property type="term" value="F:phosphatidylinositol-3-phosphate phosphatase activity"/>
    <property type="evidence" value="ECO:0007669"/>
    <property type="project" value="TreeGrafter"/>
</dbReference>
<dbReference type="InterPro" id="IPR000306">
    <property type="entry name" value="Znf_FYVE"/>
</dbReference>
<dbReference type="SMART" id="SM00064">
    <property type="entry name" value="FYVE"/>
    <property type="match status" value="1"/>
</dbReference>
<feature type="domain" description="Myotubularin phosphatase" evidence="16">
    <location>
        <begin position="160"/>
        <end position="600"/>
    </location>
</feature>
<dbReference type="PROSITE" id="PS51339">
    <property type="entry name" value="PPASE_MYOTUBULARIN"/>
    <property type="match status" value="1"/>
</dbReference>
<feature type="compositionally biased region" description="Low complexity" evidence="14">
    <location>
        <begin position="293"/>
        <end position="302"/>
    </location>
</feature>
<dbReference type="GO" id="GO:0052629">
    <property type="term" value="F:phosphatidylinositol-3,5-bisphosphate 3-phosphatase activity"/>
    <property type="evidence" value="ECO:0007669"/>
    <property type="project" value="UniProtKB-EC"/>
</dbReference>
<evidence type="ECO:0000313" key="17">
    <source>
        <dbReference type="EMBL" id="KAK3786121.1"/>
    </source>
</evidence>
<sequence length="1384" mass="149799">MASEQRSMEIAELGPAPQFQKSNPSVQYPPFRTLIGEHALLLSKTTEGTAMVTNFRFFVYERRSFINVPLMMIGEVVVADAYCWLKVCCKDAATYSCTFATVEDCQACVSLLRERTGLPRNGKDIFAYRFYAMTTYKGSLEGALTSTEAEQVALCKPLTDAFKYSFGKEVVRQGFDTSKRKIWRMSQANEKFEFCQTYPKLHIMPTAIDDAELKRSLDFRAMKRFPSVVWRARNIGVVLIRSSQPMSSFLGLSYFSNHADVSLLEKIVEACHKEREAIEEEHHSQSGRALLDSQAQGTATSGGSAGENEGGAQGSLVAVEQTQASGHGASNGMRSSGDIGKLAIVDCRSVATVWGNSFKGGGTEDEVVYKCSIIHLDLANIHAVRDSFVKLRTLCHSYAEGNYLKSLSGCMWLTYISALLRGANIVVDLMQVQHRPVLVHCSDGWDRTSQICSLSELMMDKYYRTLEGFQVLVEREWLHFGHKFAERGGHDINCSDLNQMSPVFVQFLDCVYQLTQQYPAEFQFNEAYLVKLLQHSQACLFGTFLHNSELERMNGEATASVWMLLQPDNSQFVNLLYKPSLEILTAKYTEHDISLWKNVYMAGLSPWRHGSQADLHMDSSLLGSSGDEAGGVTRSKSMDDLGRAIGDAGRRNSDPMLSPNQDSAAAGQGVTGPAGGNIHDTSSSSAEILHYPEEANLASSKAGASVAQDNEVKMERASPSRTPVNESSGKACDSRDEVLSETSETFHATLKEVSSSESAEDLSPKAQNLIPSSSSVFTGQENLNNTSISAGEPMQADGSPAKLPIAVISPTTDSKNSEPLNSIEASSASYSSTSSMSCSTLRTIPSGSDVPDHTHLNCSADTRGEAKTNKNCASQSSQLGKDMALTISVPSSSSSSSPSLLSPSLQNGSSLLSERLALNNEISVRRLDRTNCRSLSTTSLGATQDKSAQHSMQGSEDIDIASKLKAGALLDSSRKNNSVLTSSKSAVGAFSNGVTLSQSKPGYPNGISTSTSQLGSPASKHVHGQQNGSGEDTAQPQAMSESTDTLVEQPLGVDIKLNGMSSVKRVSKSGASLTSSSSVSPSSSYSPPSLLIASPQRRELSSTPDSPQNIQSRRARAASGASRDLSVSPCNTCKGTWTDTGRLRNPSGGGEMASRRWLGATVATSTTDISDSFVGKVGSKALALMERGPSMRQHLDVDSLTLFCDERQDLLAEVLAEKDRKILELEARLCQARDIIRAYRERQQQQCTSSSAHMNSHSAILDELLITEAEGGELSSLGTVSNAASDASWEAIDDSEEKIVMWVPDSLVTHCAGCDSQFWMAKRKHHCRNCGKVFCWECSNFLAPVPHQHLNKPQRVCSRCHSSLLQLSPGASSDGRIPTLVADG</sequence>
<evidence type="ECO:0000256" key="10">
    <source>
        <dbReference type="ARBA" id="ARBA00032571"/>
    </source>
</evidence>
<feature type="region of interest" description="Disordered" evidence="14">
    <location>
        <begin position="1070"/>
        <end position="1131"/>
    </location>
</feature>
<feature type="active site" description="Phosphocysteine intermediate" evidence="11">
    <location>
        <position position="441"/>
    </location>
</feature>
<dbReference type="InterPro" id="IPR016130">
    <property type="entry name" value="Tyr_Pase_AS"/>
</dbReference>
<reference evidence="17" key="1">
    <citation type="journal article" date="2023" name="G3 (Bethesda)">
        <title>A reference genome for the long-term kleptoplast-retaining sea slug Elysia crispata morphotype clarki.</title>
        <authorList>
            <person name="Eastman K.E."/>
            <person name="Pendleton A.L."/>
            <person name="Shaikh M.A."/>
            <person name="Suttiyut T."/>
            <person name="Ogas R."/>
            <person name="Tomko P."/>
            <person name="Gavelis G."/>
            <person name="Widhalm J.R."/>
            <person name="Wisecaver J.H."/>
        </authorList>
    </citation>
    <scope>NUCLEOTIDE SEQUENCE</scope>
    <source>
        <strain evidence="17">ECLA1</strain>
    </source>
</reference>
<dbReference type="EC" id="3.1.3.95" evidence="3"/>
<feature type="compositionally biased region" description="Polar residues" evidence="14">
    <location>
        <begin position="997"/>
        <end position="1016"/>
    </location>
</feature>
<feature type="compositionally biased region" description="Polar residues" evidence="14">
    <location>
        <begin position="1024"/>
        <end position="1044"/>
    </location>
</feature>
<keyword evidence="5 13" id="KW-0863">Zinc-finger</keyword>
<feature type="compositionally biased region" description="Polar residues" evidence="14">
    <location>
        <begin position="740"/>
        <end position="757"/>
    </location>
</feature>
<dbReference type="EMBL" id="JAWDGP010002014">
    <property type="protein sequence ID" value="KAK3786121.1"/>
    <property type="molecule type" value="Genomic_DNA"/>
</dbReference>
<dbReference type="GO" id="GO:0046856">
    <property type="term" value="P:phosphatidylinositol dephosphorylation"/>
    <property type="evidence" value="ECO:0007669"/>
    <property type="project" value="TreeGrafter"/>
</dbReference>
<feature type="region of interest" description="Disordered" evidence="14">
    <location>
        <begin position="852"/>
        <end position="877"/>
    </location>
</feature>
<feature type="region of interest" description="Disordered" evidence="14">
    <location>
        <begin position="292"/>
        <end position="312"/>
    </location>
</feature>
<evidence type="ECO:0000259" key="16">
    <source>
        <dbReference type="PROSITE" id="PS51339"/>
    </source>
</evidence>
<gene>
    <name evidence="17" type="ORF">RRG08_045507</name>
</gene>
<keyword evidence="7" id="KW-0862">Zinc</keyword>
<evidence type="ECO:0000256" key="13">
    <source>
        <dbReference type="PROSITE-ProRule" id="PRU00091"/>
    </source>
</evidence>
<evidence type="ECO:0000313" key="18">
    <source>
        <dbReference type="Proteomes" id="UP001283361"/>
    </source>
</evidence>
<dbReference type="InterPro" id="IPR003595">
    <property type="entry name" value="Tyr_Pase_cat"/>
</dbReference>
<feature type="compositionally biased region" description="Low complexity" evidence="14">
    <location>
        <begin position="1070"/>
        <end position="1095"/>
    </location>
</feature>
<dbReference type="InterPro" id="IPR017455">
    <property type="entry name" value="Znf_FYVE-rel"/>
</dbReference>
<evidence type="ECO:0000259" key="15">
    <source>
        <dbReference type="PROSITE" id="PS50178"/>
    </source>
</evidence>
<feature type="region of interest" description="Disordered" evidence="14">
    <location>
        <begin position="619"/>
        <end position="682"/>
    </location>
</feature>
<comment type="subcellular location">
    <subcellularLocation>
        <location evidence="1">Membrane</location>
    </subcellularLocation>
</comment>
<dbReference type="SUPFAM" id="SSF57903">
    <property type="entry name" value="FYVE/PHD zinc finger"/>
    <property type="match status" value="1"/>
</dbReference>
<dbReference type="Pfam" id="PF06602">
    <property type="entry name" value="Myotub-related"/>
    <property type="match status" value="1"/>
</dbReference>
<comment type="similarity">
    <text evidence="2">Belongs to the protein-tyrosine phosphatase family. Non-receptor class myotubularin subfamily.</text>
</comment>
<evidence type="ECO:0000256" key="6">
    <source>
        <dbReference type="ARBA" id="ARBA00022801"/>
    </source>
</evidence>
<protein>
    <recommendedName>
        <fullName evidence="3">phosphatidylinositol-3,5-bisphosphate 3-phosphatase</fullName>
        <ecNumber evidence="3">3.1.3.95</ecNumber>
    </recommendedName>
    <alternativeName>
        <fullName evidence="10">Phosphatidylinositol-3,5-bisphosphate 3-phosphatase</fullName>
    </alternativeName>
</protein>
<dbReference type="PROSITE" id="PS50178">
    <property type="entry name" value="ZF_FYVE"/>
    <property type="match status" value="1"/>
</dbReference>
<comment type="caution">
    <text evidence="17">The sequence shown here is derived from an EMBL/GenBank/DDBJ whole genome shotgun (WGS) entry which is preliminary data.</text>
</comment>
<dbReference type="SMART" id="SM00404">
    <property type="entry name" value="PTPc_motif"/>
    <property type="match status" value="1"/>
</dbReference>
<name>A0AAE1DWZ0_9GAST</name>
<organism evidence="17 18">
    <name type="scientific">Elysia crispata</name>
    <name type="common">lettuce slug</name>
    <dbReference type="NCBI Taxonomy" id="231223"/>
    <lineage>
        <taxon>Eukaryota</taxon>
        <taxon>Metazoa</taxon>
        <taxon>Spiralia</taxon>
        <taxon>Lophotrochozoa</taxon>
        <taxon>Mollusca</taxon>
        <taxon>Gastropoda</taxon>
        <taxon>Heterobranchia</taxon>
        <taxon>Euthyneura</taxon>
        <taxon>Panpulmonata</taxon>
        <taxon>Sacoglossa</taxon>
        <taxon>Placobranchoidea</taxon>
        <taxon>Plakobranchidae</taxon>
        <taxon>Elysia</taxon>
    </lineage>
</organism>
<evidence type="ECO:0000256" key="7">
    <source>
        <dbReference type="ARBA" id="ARBA00022833"/>
    </source>
</evidence>
<keyword evidence="4" id="KW-0479">Metal-binding</keyword>
<dbReference type="GO" id="GO:0019903">
    <property type="term" value="F:protein phosphatase binding"/>
    <property type="evidence" value="ECO:0007669"/>
    <property type="project" value="TreeGrafter"/>
</dbReference>
<keyword evidence="6" id="KW-0378">Hydrolase</keyword>
<feature type="compositionally biased region" description="Basic and acidic residues" evidence="14">
    <location>
        <begin position="636"/>
        <end position="653"/>
    </location>
</feature>
<keyword evidence="9" id="KW-0472">Membrane</keyword>
<evidence type="ECO:0000256" key="11">
    <source>
        <dbReference type="PIRSR" id="PIRSR630564-1"/>
    </source>
</evidence>
<accession>A0AAE1DWZ0</accession>
<evidence type="ECO:0000256" key="12">
    <source>
        <dbReference type="PIRSR" id="PIRSR630564-2"/>
    </source>
</evidence>